<dbReference type="InterPro" id="IPR009078">
    <property type="entry name" value="Ferritin-like_SF"/>
</dbReference>
<evidence type="ECO:0000256" key="1">
    <source>
        <dbReference type="ARBA" id="ARBA00004371"/>
    </source>
</evidence>
<evidence type="ECO:0000256" key="6">
    <source>
        <dbReference type="PIRSR" id="PIRSR601519-1"/>
    </source>
</evidence>
<keyword evidence="3" id="KW-0458">Lysosome</keyword>
<keyword evidence="6 7" id="KW-0479">Metal-binding</keyword>
<feature type="binding site" evidence="6">
    <location>
        <position position="64"/>
    </location>
    <ligand>
        <name>Fe cation</name>
        <dbReference type="ChEBI" id="CHEBI:24875"/>
        <label>1</label>
    </ligand>
</feature>
<dbReference type="AlphaFoldDB" id="A0A5N4E4Y8"/>
<dbReference type="GO" id="GO:0006826">
    <property type="term" value="P:iron ion transport"/>
    <property type="evidence" value="ECO:0007669"/>
    <property type="project" value="InterPro"/>
</dbReference>
<dbReference type="GO" id="GO:0005776">
    <property type="term" value="C:autophagosome"/>
    <property type="evidence" value="ECO:0007669"/>
    <property type="project" value="UniProtKB-SubCell"/>
</dbReference>
<dbReference type="InterPro" id="IPR001519">
    <property type="entry name" value="Ferritin"/>
</dbReference>
<accession>A0A5N4E4Y8</accession>
<keyword evidence="10" id="KW-1185">Reference proteome</keyword>
<dbReference type="GO" id="GO:0008198">
    <property type="term" value="F:ferrous iron binding"/>
    <property type="evidence" value="ECO:0007669"/>
    <property type="project" value="TreeGrafter"/>
</dbReference>
<keyword evidence="6 7" id="KW-0408">Iron</keyword>
<evidence type="ECO:0000256" key="7">
    <source>
        <dbReference type="RuleBase" id="RU361145"/>
    </source>
</evidence>
<comment type="caution">
    <text evidence="9">The sequence shown here is derived from an EMBL/GenBank/DDBJ whole genome shotgun (WGS) entry which is preliminary data.</text>
</comment>
<dbReference type="GO" id="GO:0008199">
    <property type="term" value="F:ferric iron binding"/>
    <property type="evidence" value="ECO:0007669"/>
    <property type="project" value="InterPro"/>
</dbReference>
<evidence type="ECO:0000256" key="4">
    <source>
        <dbReference type="ARBA" id="ARBA00044959"/>
    </source>
</evidence>
<feature type="domain" description="Ferritin-like diiron" evidence="8">
    <location>
        <begin position="47"/>
        <end position="97"/>
    </location>
</feature>
<dbReference type="InterPro" id="IPR012347">
    <property type="entry name" value="Ferritin-like"/>
</dbReference>
<dbReference type="EMBL" id="JWIN03000006">
    <property type="protein sequence ID" value="KAB1278334.1"/>
    <property type="molecule type" value="Genomic_DNA"/>
</dbReference>
<proteinExistence type="inferred from homology"/>
<name>A0A5N4E4Y8_CAMDR</name>
<keyword evidence="7" id="KW-0409">Iron storage</keyword>
<evidence type="ECO:0000256" key="5">
    <source>
        <dbReference type="ARBA" id="ARBA00045964"/>
    </source>
</evidence>
<comment type="function">
    <text evidence="7">Stores iron in a soluble, non-toxic, readily available form. Important for iron homeostasis. Iron is taken up in the ferrous form and deposited as ferric hydroxides after oxidation.</text>
</comment>
<sequence>MNPPCLLVLRASPLPPPLCSLPQGPPLLIKCWAATRSDHQGPSLMDQNYHEESEATINHKISLELCTSYLYLSLSYYFDCNNVALKSFAKYSLHQIS</sequence>
<dbReference type="SUPFAM" id="SSF47240">
    <property type="entry name" value="Ferritin-like"/>
    <property type="match status" value="1"/>
</dbReference>
<evidence type="ECO:0000313" key="9">
    <source>
        <dbReference type="EMBL" id="KAB1278334.1"/>
    </source>
</evidence>
<evidence type="ECO:0000259" key="8">
    <source>
        <dbReference type="PROSITE" id="PS50905"/>
    </source>
</evidence>
<dbReference type="PANTHER" id="PTHR11431:SF37">
    <property type="entry name" value="FERRITIN HEAVY CHAIN"/>
    <property type="match status" value="1"/>
</dbReference>
<reference evidence="9 10" key="1">
    <citation type="journal article" date="2019" name="Mol. Ecol. Resour.">
        <title>Improving Illumina assemblies with Hi-C and long reads: an example with the North African dromedary.</title>
        <authorList>
            <person name="Elbers J.P."/>
            <person name="Rogers M.F."/>
            <person name="Perelman P.L."/>
            <person name="Proskuryakova A.A."/>
            <person name="Serdyukova N.A."/>
            <person name="Johnson W.E."/>
            <person name="Horin P."/>
            <person name="Corander J."/>
            <person name="Murphy D."/>
            <person name="Burger P.A."/>
        </authorList>
    </citation>
    <scope>NUCLEOTIDE SEQUENCE [LARGE SCALE GENOMIC DNA]</scope>
    <source>
        <strain evidence="9">Drom800</strain>
        <tissue evidence="9">Blood</tissue>
    </source>
</reference>
<comment type="function">
    <text evidence="5">Stores iron in a soluble, non-toxic, readily available form. Important for iron homeostasis. Has ferroxidase activity. Iron is taken up in the ferrous form and deposited as ferric hydroxides after oxidation. Also plays a role in delivery of iron to cells. Mediates iron uptake in capsule cells of the developing kidney. Delivery to lysosomes is mediated by the cargo receptor NCOA4 for autophagic degradation and release of iron.</text>
</comment>
<dbReference type="Proteomes" id="UP000299084">
    <property type="component" value="Unassembled WGS sequence"/>
</dbReference>
<evidence type="ECO:0000256" key="2">
    <source>
        <dbReference type="ARBA" id="ARBA00004419"/>
    </source>
</evidence>
<comment type="similarity">
    <text evidence="7">Belongs to the ferritin family.</text>
</comment>
<dbReference type="InterPro" id="IPR009040">
    <property type="entry name" value="Ferritin-like_diiron"/>
</dbReference>
<organism evidence="9 10">
    <name type="scientific">Camelus dromedarius</name>
    <name type="common">Dromedary</name>
    <name type="synonym">Arabian camel</name>
    <dbReference type="NCBI Taxonomy" id="9838"/>
    <lineage>
        <taxon>Eukaryota</taxon>
        <taxon>Metazoa</taxon>
        <taxon>Chordata</taxon>
        <taxon>Craniata</taxon>
        <taxon>Vertebrata</taxon>
        <taxon>Euteleostomi</taxon>
        <taxon>Mammalia</taxon>
        <taxon>Eutheria</taxon>
        <taxon>Laurasiatheria</taxon>
        <taxon>Artiodactyla</taxon>
        <taxon>Tylopoda</taxon>
        <taxon>Camelidae</taxon>
        <taxon>Camelus</taxon>
    </lineage>
</organism>
<dbReference type="GO" id="GO:0006879">
    <property type="term" value="P:intracellular iron ion homeostasis"/>
    <property type="evidence" value="ECO:0007669"/>
    <property type="project" value="UniProtKB-KW"/>
</dbReference>
<gene>
    <name evidence="9" type="ORF">Cadr_000005878</name>
</gene>
<dbReference type="Gene3D" id="1.20.1260.10">
    <property type="match status" value="1"/>
</dbReference>
<dbReference type="PROSITE" id="PS50905">
    <property type="entry name" value="FERRITIN_LIKE"/>
    <property type="match status" value="1"/>
</dbReference>
<comment type="subunit">
    <text evidence="4">Oligomer of 24 subunits. There are two types of subunits: L (light) chain and H (heavy) chain. The major chain can be light or heavy, depending on the species and tissue type. The functional molecule forms a roughly spherical shell with a diameter of 12 nm and contains a central cavity into which the insoluble mineral iron core is deposited. Interacts with NCOA4; NCOA4 promotes targeting of the iron-binding ferritin complex to autolysosomes following starvation or iron depletion.</text>
</comment>
<evidence type="ECO:0000313" key="10">
    <source>
        <dbReference type="Proteomes" id="UP000299084"/>
    </source>
</evidence>
<dbReference type="GO" id="GO:0005764">
    <property type="term" value="C:lysosome"/>
    <property type="evidence" value="ECO:0007669"/>
    <property type="project" value="UniProtKB-SubCell"/>
</dbReference>
<dbReference type="PANTHER" id="PTHR11431">
    <property type="entry name" value="FERRITIN"/>
    <property type="match status" value="1"/>
</dbReference>
<evidence type="ECO:0000256" key="3">
    <source>
        <dbReference type="ARBA" id="ARBA00023228"/>
    </source>
</evidence>
<protein>
    <recommendedName>
        <fullName evidence="7">Ferritin</fullName>
    </recommendedName>
</protein>
<comment type="subcellular location">
    <subcellularLocation>
        <location evidence="2">Cytoplasmic vesicle</location>
        <location evidence="2">Autophagosome</location>
    </subcellularLocation>
    <subcellularLocation>
        <location evidence="1">Lysosome</location>
    </subcellularLocation>
</comment>